<protein>
    <recommendedName>
        <fullName evidence="4">Secreted protein</fullName>
    </recommendedName>
</protein>
<evidence type="ECO:0000313" key="3">
    <source>
        <dbReference type="Proteomes" id="UP000054995"/>
    </source>
</evidence>
<evidence type="ECO:0000256" key="1">
    <source>
        <dbReference type="SAM" id="SignalP"/>
    </source>
</evidence>
<feature type="non-terminal residue" evidence="2">
    <location>
        <position position="174"/>
    </location>
</feature>
<keyword evidence="3" id="KW-1185">Reference proteome</keyword>
<proteinExistence type="predicted"/>
<accession>A0A0V1F4S9</accession>
<keyword evidence="1" id="KW-0732">Signal</keyword>
<comment type="caution">
    <text evidence="2">The sequence shown here is derived from an EMBL/GenBank/DDBJ whole genome shotgun (WGS) entry which is preliminary data.</text>
</comment>
<feature type="signal peptide" evidence="1">
    <location>
        <begin position="1"/>
        <end position="20"/>
    </location>
</feature>
<gene>
    <name evidence="2" type="ORF">T4D_13394</name>
</gene>
<dbReference type="OrthoDB" id="5925620at2759"/>
<dbReference type="EMBL" id="JYDT01000332">
    <property type="protein sequence ID" value="KRY80773.1"/>
    <property type="molecule type" value="Genomic_DNA"/>
</dbReference>
<evidence type="ECO:0000313" key="2">
    <source>
        <dbReference type="EMBL" id="KRY80773.1"/>
    </source>
</evidence>
<name>A0A0V1F4S9_TRIPS</name>
<organism evidence="2 3">
    <name type="scientific">Trichinella pseudospiralis</name>
    <name type="common">Parasitic roundworm</name>
    <dbReference type="NCBI Taxonomy" id="6337"/>
    <lineage>
        <taxon>Eukaryota</taxon>
        <taxon>Metazoa</taxon>
        <taxon>Ecdysozoa</taxon>
        <taxon>Nematoda</taxon>
        <taxon>Enoplea</taxon>
        <taxon>Dorylaimia</taxon>
        <taxon>Trichinellida</taxon>
        <taxon>Trichinellidae</taxon>
        <taxon>Trichinella</taxon>
    </lineage>
</organism>
<evidence type="ECO:0008006" key="4">
    <source>
        <dbReference type="Google" id="ProtNLM"/>
    </source>
</evidence>
<sequence>MNLIAIISSVVVLPRTAVLLLQIPTEEKSLSVSNRQYDKIFIAFWSLYSKDRKEYRRKTWLELLEIIEDTENRNTAVATNEAESKAALIGHVSFSINFWTCMCSAPTLCHGPTFLVESNAIAAMWTFQESSPEAHCVQAGQESAPTFWYFFLGQTATSKSNSATVSKHRATCFS</sequence>
<feature type="chain" id="PRO_5006877720" description="Secreted protein" evidence="1">
    <location>
        <begin position="21"/>
        <end position="174"/>
    </location>
</feature>
<dbReference type="Proteomes" id="UP000054995">
    <property type="component" value="Unassembled WGS sequence"/>
</dbReference>
<reference evidence="2 3" key="1">
    <citation type="submission" date="2015-01" db="EMBL/GenBank/DDBJ databases">
        <title>Evolution of Trichinella species and genotypes.</title>
        <authorList>
            <person name="Korhonen P.K."/>
            <person name="Edoardo P."/>
            <person name="Giuseppe L.R."/>
            <person name="Gasser R.B."/>
        </authorList>
    </citation>
    <scope>NUCLEOTIDE SEQUENCE [LARGE SCALE GENOMIC DNA]</scope>
    <source>
        <strain evidence="2">ISS470</strain>
    </source>
</reference>
<dbReference type="AlphaFoldDB" id="A0A0V1F4S9"/>